<dbReference type="Pfam" id="PF03551">
    <property type="entry name" value="PadR"/>
    <property type="match status" value="1"/>
</dbReference>
<dbReference type="KEGG" id="atl:Athai_41890"/>
<evidence type="ECO:0000259" key="1">
    <source>
        <dbReference type="Pfam" id="PF03551"/>
    </source>
</evidence>
<sequence>MAILGLLEDEPLHPYRMQQLLKEWGKDQVVNVGQRATLYKLIKRLDEEGLIRARETARDHRYPERTVYELTDTGRDIRQRWLTEALSTARDEFPEFPAALSFLPLLAPETVRELLTRRREQLVGRLAARDALVDGVGFELPRVSVLETGYQHAIVEAEIRWLDGVLRELADGSLTWHQPELDDAATRLHTGA</sequence>
<dbReference type="InterPro" id="IPR036390">
    <property type="entry name" value="WH_DNA-bd_sf"/>
</dbReference>
<dbReference type="Proteomes" id="UP000611640">
    <property type="component" value="Chromosome"/>
</dbReference>
<organism evidence="2 3">
    <name type="scientific">Actinocatenispora thailandica</name>
    <dbReference type="NCBI Taxonomy" id="227318"/>
    <lineage>
        <taxon>Bacteria</taxon>
        <taxon>Bacillati</taxon>
        <taxon>Actinomycetota</taxon>
        <taxon>Actinomycetes</taxon>
        <taxon>Micromonosporales</taxon>
        <taxon>Micromonosporaceae</taxon>
        <taxon>Actinocatenispora</taxon>
    </lineage>
</organism>
<dbReference type="InterPro" id="IPR052509">
    <property type="entry name" value="Metal_resp_DNA-bind_regulator"/>
</dbReference>
<gene>
    <name evidence="2" type="ORF">Athai_41890</name>
</gene>
<reference evidence="2 3" key="1">
    <citation type="submission" date="2020-08" db="EMBL/GenBank/DDBJ databases">
        <title>Whole genome shotgun sequence of Actinocatenispora thailandica NBRC 105041.</title>
        <authorList>
            <person name="Komaki H."/>
            <person name="Tamura T."/>
        </authorList>
    </citation>
    <scope>NUCLEOTIDE SEQUENCE [LARGE SCALE GENOMIC DNA]</scope>
    <source>
        <strain evidence="2 3">NBRC 105041</strain>
    </source>
</reference>
<dbReference type="SUPFAM" id="SSF46785">
    <property type="entry name" value="Winged helix' DNA-binding domain"/>
    <property type="match status" value="1"/>
</dbReference>
<accession>A0A7R7DS14</accession>
<proteinExistence type="predicted"/>
<dbReference type="InterPro" id="IPR005149">
    <property type="entry name" value="Tscrpt_reg_PadR_N"/>
</dbReference>
<dbReference type="AlphaFoldDB" id="A0A7R7DS14"/>
<evidence type="ECO:0000313" key="3">
    <source>
        <dbReference type="Proteomes" id="UP000611640"/>
    </source>
</evidence>
<name>A0A7R7DS14_9ACTN</name>
<dbReference type="InterPro" id="IPR036388">
    <property type="entry name" value="WH-like_DNA-bd_sf"/>
</dbReference>
<dbReference type="PANTHER" id="PTHR33169:SF27">
    <property type="entry name" value="TRANSCRIPTIONAL REGULATOR PADR FAMILY PROTEIN"/>
    <property type="match status" value="1"/>
</dbReference>
<protein>
    <submittedName>
        <fullName evidence="2">PadR family transcriptional regulator</fullName>
    </submittedName>
</protein>
<dbReference type="Gene3D" id="1.10.10.10">
    <property type="entry name" value="Winged helix-like DNA-binding domain superfamily/Winged helix DNA-binding domain"/>
    <property type="match status" value="1"/>
</dbReference>
<keyword evidence="3" id="KW-1185">Reference proteome</keyword>
<evidence type="ECO:0000313" key="2">
    <source>
        <dbReference type="EMBL" id="BCJ36686.1"/>
    </source>
</evidence>
<dbReference type="PANTHER" id="PTHR33169">
    <property type="entry name" value="PADR-FAMILY TRANSCRIPTIONAL REGULATOR"/>
    <property type="match status" value="1"/>
</dbReference>
<dbReference type="EMBL" id="AP023355">
    <property type="protein sequence ID" value="BCJ36686.1"/>
    <property type="molecule type" value="Genomic_DNA"/>
</dbReference>
<feature type="domain" description="Transcription regulator PadR N-terminal" evidence="1">
    <location>
        <begin position="3"/>
        <end position="77"/>
    </location>
</feature>